<dbReference type="EC" id="6.3.2.6" evidence="8"/>
<evidence type="ECO:0000256" key="4">
    <source>
        <dbReference type="ARBA" id="ARBA00022741"/>
    </source>
</evidence>
<dbReference type="HAMAP" id="MF_00137">
    <property type="entry name" value="SAICAR_synth"/>
    <property type="match status" value="1"/>
</dbReference>
<dbReference type="PANTHER" id="PTHR43599:SF3">
    <property type="entry name" value="SI:DKEY-6E2.2"/>
    <property type="match status" value="1"/>
</dbReference>
<evidence type="ECO:0000256" key="6">
    <source>
        <dbReference type="ARBA" id="ARBA00022840"/>
    </source>
</evidence>
<protein>
    <recommendedName>
        <fullName evidence="8">Phosphoribosylaminoimidazole-succinocarboxamide synthase</fullName>
        <ecNumber evidence="8">6.3.2.6</ecNumber>
    </recommendedName>
    <alternativeName>
        <fullName evidence="8">SAICAR synthetase</fullName>
    </alternativeName>
</protein>
<dbReference type="GO" id="GO:0005829">
    <property type="term" value="C:cytosol"/>
    <property type="evidence" value="ECO:0007669"/>
    <property type="project" value="TreeGrafter"/>
</dbReference>
<dbReference type="SUPFAM" id="SSF56104">
    <property type="entry name" value="SAICAR synthase-like"/>
    <property type="match status" value="1"/>
</dbReference>
<accession>A0A0F3NN40</accession>
<dbReference type="RefSeq" id="WP_045808947.1">
    <property type="nucleotide sequence ID" value="NZ_LANX01000001.1"/>
</dbReference>
<dbReference type="PATRIC" id="fig|1359163.3.peg.541"/>
<keyword evidence="11" id="KW-1185">Reference proteome</keyword>
<dbReference type="InterPro" id="IPR050089">
    <property type="entry name" value="SAICAR_synthetase"/>
</dbReference>
<evidence type="ECO:0000313" key="10">
    <source>
        <dbReference type="EMBL" id="KJV69176.1"/>
    </source>
</evidence>
<feature type="domain" description="SAICAR synthetase/ADE2 N-terminal" evidence="9">
    <location>
        <begin position="8"/>
        <end position="235"/>
    </location>
</feature>
<dbReference type="Gene3D" id="3.30.470.20">
    <property type="entry name" value="ATP-grasp fold, B domain"/>
    <property type="match status" value="1"/>
</dbReference>
<evidence type="ECO:0000256" key="5">
    <source>
        <dbReference type="ARBA" id="ARBA00022755"/>
    </source>
</evidence>
<name>A0A0F3NN40_9RICK</name>
<dbReference type="InterPro" id="IPR033934">
    <property type="entry name" value="SAICAR_synt_PurC"/>
</dbReference>
<keyword evidence="3 8" id="KW-0436">Ligase</keyword>
<evidence type="ECO:0000256" key="8">
    <source>
        <dbReference type="HAMAP-Rule" id="MF_00137"/>
    </source>
</evidence>
<proteinExistence type="inferred from homology"/>
<dbReference type="Pfam" id="PF01259">
    <property type="entry name" value="SAICAR_synt"/>
    <property type="match status" value="1"/>
</dbReference>
<comment type="catalytic activity">
    <reaction evidence="7 8">
        <text>5-amino-1-(5-phospho-D-ribosyl)imidazole-4-carboxylate + L-aspartate + ATP = (2S)-2-[5-amino-1-(5-phospho-beta-D-ribosyl)imidazole-4-carboxamido]succinate + ADP + phosphate + 2 H(+)</text>
        <dbReference type="Rhea" id="RHEA:22628"/>
        <dbReference type="ChEBI" id="CHEBI:15378"/>
        <dbReference type="ChEBI" id="CHEBI:29991"/>
        <dbReference type="ChEBI" id="CHEBI:30616"/>
        <dbReference type="ChEBI" id="CHEBI:43474"/>
        <dbReference type="ChEBI" id="CHEBI:58443"/>
        <dbReference type="ChEBI" id="CHEBI:77657"/>
        <dbReference type="ChEBI" id="CHEBI:456216"/>
        <dbReference type="EC" id="6.3.2.6"/>
    </reaction>
</comment>
<keyword evidence="6 8" id="KW-0067">ATP-binding</keyword>
<dbReference type="UniPathway" id="UPA00074">
    <property type="reaction ID" value="UER00131"/>
</dbReference>
<evidence type="ECO:0000313" key="11">
    <source>
        <dbReference type="Proteomes" id="UP000033562"/>
    </source>
</evidence>
<dbReference type="InterPro" id="IPR001636">
    <property type="entry name" value="SAICAR_synth"/>
</dbReference>
<comment type="similarity">
    <text evidence="2 8">Belongs to the SAICAR synthetase family.</text>
</comment>
<comment type="caution">
    <text evidence="10">The sequence shown here is derived from an EMBL/GenBank/DDBJ whole genome shotgun (WGS) entry which is preliminary data.</text>
</comment>
<sequence length="242" mass="27834">MPSYHKLLHEGKAKIIFSGHNSISVIQHFKDVITAFNNTKKDIIPGKGIINNHISALLMSHLEQNDIKTHLIKMLNNREQLVTKVAIIPLEVVIRNIAAGSFTKRFNLAEGKLLKSPIIEFYYKNDDLADPIVNDDHIIHFQWVTINELKRIKSMSLQINNILRKIFSDVNISLIDFKIEFGRLCDNNKHIILADEISPDTCRLWDMSTYQKLDKDCYRLNLGNIIETYTEVAKRLGVSINI</sequence>
<dbReference type="OrthoDB" id="9801549at2"/>
<evidence type="ECO:0000256" key="1">
    <source>
        <dbReference type="ARBA" id="ARBA00004672"/>
    </source>
</evidence>
<dbReference type="NCBIfam" id="TIGR00081">
    <property type="entry name" value="purC"/>
    <property type="match status" value="1"/>
</dbReference>
<keyword evidence="5 8" id="KW-0658">Purine biosynthesis</keyword>
<dbReference type="Proteomes" id="UP000033562">
    <property type="component" value="Unassembled WGS sequence"/>
</dbReference>
<dbReference type="AlphaFoldDB" id="A0A0F3NN40"/>
<dbReference type="CDD" id="cd01415">
    <property type="entry name" value="SAICAR_synt_PurC"/>
    <property type="match status" value="1"/>
</dbReference>
<dbReference type="Gene3D" id="3.30.200.20">
    <property type="entry name" value="Phosphorylase Kinase, domain 1"/>
    <property type="match status" value="1"/>
</dbReference>
<dbReference type="GO" id="GO:0005524">
    <property type="term" value="F:ATP binding"/>
    <property type="evidence" value="ECO:0007669"/>
    <property type="project" value="UniProtKB-KW"/>
</dbReference>
<evidence type="ECO:0000256" key="3">
    <source>
        <dbReference type="ARBA" id="ARBA00022598"/>
    </source>
</evidence>
<evidence type="ECO:0000256" key="2">
    <source>
        <dbReference type="ARBA" id="ARBA00010190"/>
    </source>
</evidence>
<comment type="pathway">
    <text evidence="1 8">Purine metabolism; IMP biosynthesis via de novo pathway; 5-amino-1-(5-phospho-D-ribosyl)imidazole-4-carboxamide from 5-amino-1-(5-phospho-D-ribosyl)imidazole-4-carboxylate: step 1/2.</text>
</comment>
<dbReference type="PROSITE" id="PS01058">
    <property type="entry name" value="SAICAR_SYNTHETASE_2"/>
    <property type="match status" value="1"/>
</dbReference>
<evidence type="ECO:0000256" key="7">
    <source>
        <dbReference type="ARBA" id="ARBA00048475"/>
    </source>
</evidence>
<keyword evidence="4 8" id="KW-0547">Nucleotide-binding</keyword>
<dbReference type="InterPro" id="IPR028923">
    <property type="entry name" value="SAICAR_synt/ADE2_N"/>
</dbReference>
<dbReference type="FunFam" id="3.30.470.20:FF:000006">
    <property type="entry name" value="Phosphoribosylaminoimidazole-succinocarboxamide synthase"/>
    <property type="match status" value="1"/>
</dbReference>
<evidence type="ECO:0000259" key="9">
    <source>
        <dbReference type="Pfam" id="PF01259"/>
    </source>
</evidence>
<dbReference type="GO" id="GO:0009236">
    <property type="term" value="P:cobalamin biosynthetic process"/>
    <property type="evidence" value="ECO:0007669"/>
    <property type="project" value="InterPro"/>
</dbReference>
<dbReference type="PROSITE" id="PS01057">
    <property type="entry name" value="SAICAR_SYNTHETASE_1"/>
    <property type="match status" value="1"/>
</dbReference>
<reference evidence="10 11" key="1">
    <citation type="submission" date="2015-02" db="EMBL/GenBank/DDBJ databases">
        <title>Genome Sequencing of Rickettsiales.</title>
        <authorList>
            <person name="Daugherty S.C."/>
            <person name="Su Q."/>
            <person name="Abolude K."/>
            <person name="Beier-Sexton M."/>
            <person name="Carlyon J.A."/>
            <person name="Carter R."/>
            <person name="Day N.P."/>
            <person name="Dumler S.J."/>
            <person name="Dyachenko V."/>
            <person name="Godinez A."/>
            <person name="Kurtti T.J."/>
            <person name="Lichay M."/>
            <person name="Mullins K.E."/>
            <person name="Ott S."/>
            <person name="Pappas-Brown V."/>
            <person name="Paris D.H."/>
            <person name="Patel P."/>
            <person name="Richards A.L."/>
            <person name="Sadzewicz L."/>
            <person name="Sears K."/>
            <person name="Seidman D."/>
            <person name="Sengamalay N."/>
            <person name="Stenos J."/>
            <person name="Tallon L.J."/>
            <person name="Vincent G."/>
            <person name="Fraser C.M."/>
            <person name="Munderloh U."/>
            <person name="Dunning-Hotopp J.C."/>
        </authorList>
    </citation>
    <scope>NUCLEOTIDE SEQUENCE [LARGE SCALE GENOMIC DNA]</scope>
    <source>
        <strain evidence="10 11">RAC413</strain>
    </source>
</reference>
<dbReference type="EMBL" id="LANX01000001">
    <property type="protein sequence ID" value="KJV69176.1"/>
    <property type="molecule type" value="Genomic_DNA"/>
</dbReference>
<dbReference type="PANTHER" id="PTHR43599">
    <property type="entry name" value="MULTIFUNCTIONAL PROTEIN ADE2"/>
    <property type="match status" value="1"/>
</dbReference>
<dbReference type="GO" id="GO:0006189">
    <property type="term" value="P:'de novo' IMP biosynthetic process"/>
    <property type="evidence" value="ECO:0007669"/>
    <property type="project" value="UniProtKB-UniRule"/>
</dbReference>
<organism evidence="10 11">
    <name type="scientific">Candidatus Neoehrlichia procyonis str. RAC413</name>
    <dbReference type="NCBI Taxonomy" id="1359163"/>
    <lineage>
        <taxon>Bacteria</taxon>
        <taxon>Pseudomonadati</taxon>
        <taxon>Pseudomonadota</taxon>
        <taxon>Alphaproteobacteria</taxon>
        <taxon>Rickettsiales</taxon>
        <taxon>Anaplasmataceae</taxon>
        <taxon>Candidatus Neoehrlichia</taxon>
    </lineage>
</organism>
<dbReference type="STRING" id="1359163.NLO413_0553"/>
<gene>
    <name evidence="8 10" type="primary">purC</name>
    <name evidence="10" type="ORF">NLO413_0553</name>
</gene>
<dbReference type="GO" id="GO:0004639">
    <property type="term" value="F:phosphoribosylaminoimidazolesuccinocarboxamide synthase activity"/>
    <property type="evidence" value="ECO:0007669"/>
    <property type="project" value="UniProtKB-UniRule"/>
</dbReference>
<dbReference type="InterPro" id="IPR018236">
    <property type="entry name" value="SAICAR_synthetase_CS"/>
</dbReference>